<dbReference type="Gene3D" id="3.40.50.300">
    <property type="entry name" value="P-loop containing nucleotide triphosphate hydrolases"/>
    <property type="match status" value="1"/>
</dbReference>
<dbReference type="GeneID" id="17358847"/>
<feature type="domain" description="ABC transporter" evidence="2">
    <location>
        <begin position="1"/>
        <end position="68"/>
    </location>
</feature>
<accession>E1Z4C3</accession>
<evidence type="ECO:0000259" key="2">
    <source>
        <dbReference type="Pfam" id="PF00005"/>
    </source>
</evidence>
<proteinExistence type="predicted"/>
<sequence>MGASGAGKTTLLDVIAQRKTQGIIEGEIRLNGHPKQEGVWRRVSAYVEQQDIHTETATVREALLFSARLRLPSNVGNVEIARWGCATYLCRSACQPSSHA</sequence>
<evidence type="ECO:0000313" key="4">
    <source>
        <dbReference type="Proteomes" id="UP000008141"/>
    </source>
</evidence>
<dbReference type="OrthoDB" id="66620at2759"/>
<evidence type="ECO:0000313" key="3">
    <source>
        <dbReference type="EMBL" id="EFN59030.1"/>
    </source>
</evidence>
<reference evidence="3 4" key="1">
    <citation type="journal article" date="2010" name="Plant Cell">
        <title>The Chlorella variabilis NC64A genome reveals adaptation to photosymbiosis, coevolution with viruses, and cryptic sex.</title>
        <authorList>
            <person name="Blanc G."/>
            <person name="Duncan G."/>
            <person name="Agarkova I."/>
            <person name="Borodovsky M."/>
            <person name="Gurnon J."/>
            <person name="Kuo A."/>
            <person name="Lindquist E."/>
            <person name="Lucas S."/>
            <person name="Pangilinan J."/>
            <person name="Polle J."/>
            <person name="Salamov A."/>
            <person name="Terry A."/>
            <person name="Yamada T."/>
            <person name="Dunigan D.D."/>
            <person name="Grigoriev I.V."/>
            <person name="Claverie J.M."/>
            <person name="Van Etten J.L."/>
        </authorList>
    </citation>
    <scope>NUCLEOTIDE SEQUENCE [LARGE SCALE GENOMIC DNA]</scope>
    <source>
        <strain evidence="3 4">NC64A</strain>
    </source>
</reference>
<dbReference type="EMBL" id="GL433836">
    <property type="protein sequence ID" value="EFN59030.1"/>
    <property type="molecule type" value="Genomic_DNA"/>
</dbReference>
<keyword evidence="1" id="KW-0813">Transport</keyword>
<dbReference type="eggNOG" id="KOG0065">
    <property type="taxonomic scope" value="Eukaryota"/>
</dbReference>
<keyword evidence="4" id="KW-1185">Reference proteome</keyword>
<evidence type="ECO:0000256" key="1">
    <source>
        <dbReference type="ARBA" id="ARBA00022448"/>
    </source>
</evidence>
<dbReference type="GO" id="GO:0016887">
    <property type="term" value="F:ATP hydrolysis activity"/>
    <property type="evidence" value="ECO:0007669"/>
    <property type="project" value="InterPro"/>
</dbReference>
<gene>
    <name evidence="3" type="ORF">CHLNCDRAFT_19220</name>
</gene>
<dbReference type="RefSeq" id="XP_005851132.1">
    <property type="nucleotide sequence ID" value="XM_005851070.1"/>
</dbReference>
<dbReference type="InterPro" id="IPR003439">
    <property type="entry name" value="ABC_transporter-like_ATP-bd"/>
</dbReference>
<dbReference type="PANTHER" id="PTHR19241">
    <property type="entry name" value="ATP-BINDING CASSETTE TRANSPORTER"/>
    <property type="match status" value="1"/>
</dbReference>
<dbReference type="AlphaFoldDB" id="E1Z4C3"/>
<protein>
    <recommendedName>
        <fullName evidence="2">ABC transporter domain-containing protein</fullName>
    </recommendedName>
</protein>
<dbReference type="Proteomes" id="UP000008141">
    <property type="component" value="Unassembled WGS sequence"/>
</dbReference>
<dbReference type="Pfam" id="PF00005">
    <property type="entry name" value="ABC_tran"/>
    <property type="match status" value="1"/>
</dbReference>
<name>E1Z4C3_CHLVA</name>
<dbReference type="InParanoid" id="E1Z4C3"/>
<dbReference type="KEGG" id="cvr:CHLNCDRAFT_19220"/>
<dbReference type="GO" id="GO:0005524">
    <property type="term" value="F:ATP binding"/>
    <property type="evidence" value="ECO:0007669"/>
    <property type="project" value="InterPro"/>
</dbReference>
<dbReference type="SUPFAM" id="SSF52540">
    <property type="entry name" value="P-loop containing nucleoside triphosphate hydrolases"/>
    <property type="match status" value="1"/>
</dbReference>
<organism evidence="4">
    <name type="scientific">Chlorella variabilis</name>
    <name type="common">Green alga</name>
    <dbReference type="NCBI Taxonomy" id="554065"/>
    <lineage>
        <taxon>Eukaryota</taxon>
        <taxon>Viridiplantae</taxon>
        <taxon>Chlorophyta</taxon>
        <taxon>core chlorophytes</taxon>
        <taxon>Trebouxiophyceae</taxon>
        <taxon>Chlorellales</taxon>
        <taxon>Chlorellaceae</taxon>
        <taxon>Chlorella clade</taxon>
        <taxon>Chlorella</taxon>
    </lineage>
</organism>
<dbReference type="OMA" id="FWITITW"/>
<dbReference type="InterPro" id="IPR027417">
    <property type="entry name" value="P-loop_NTPase"/>
</dbReference>